<name>M3A7W2_9PROT</name>
<dbReference type="PANTHER" id="PTHR33608">
    <property type="entry name" value="BLL2464 PROTEIN"/>
    <property type="match status" value="1"/>
</dbReference>
<dbReference type="PATRIC" id="fig|1244869.3.peg.3202"/>
<accession>M3A7W2</accession>
<dbReference type="PANTHER" id="PTHR33608:SF6">
    <property type="entry name" value="BLL2464 PROTEIN"/>
    <property type="match status" value="1"/>
</dbReference>
<dbReference type="EMBL" id="AONQ01000048">
    <property type="protein sequence ID" value="EME68893.1"/>
    <property type="molecule type" value="Genomic_DNA"/>
</dbReference>
<dbReference type="AlphaFoldDB" id="M3A7W2"/>
<gene>
    <name evidence="1" type="ORF">H261_15969</name>
</gene>
<reference evidence="1 2" key="1">
    <citation type="journal article" date="2014" name="Genome Announc.">
        <title>Draft Genome Sequence of Magnetospirillum sp. Strain SO-1, a Freshwater Magnetotactic Bacterium Isolated from the Ol'khovka River, Russia.</title>
        <authorList>
            <person name="Grouzdev D.S."/>
            <person name="Dziuba M.V."/>
            <person name="Sukhacheva M.S."/>
            <person name="Mardanov A.V."/>
            <person name="Beletskiy A.V."/>
            <person name="Kuznetsov B.B."/>
            <person name="Skryabin K.G."/>
        </authorList>
    </citation>
    <scope>NUCLEOTIDE SEQUENCE [LARGE SCALE GENOMIC DNA]</scope>
    <source>
        <strain evidence="1 2">SO-1</strain>
    </source>
</reference>
<organism evidence="1 2">
    <name type="scientific">Paramagnetospirillum caucaseum</name>
    <dbReference type="NCBI Taxonomy" id="1244869"/>
    <lineage>
        <taxon>Bacteria</taxon>
        <taxon>Pseudomonadati</taxon>
        <taxon>Pseudomonadota</taxon>
        <taxon>Alphaproteobacteria</taxon>
        <taxon>Rhodospirillales</taxon>
        <taxon>Magnetospirillaceae</taxon>
        <taxon>Paramagnetospirillum</taxon>
    </lineage>
</organism>
<dbReference type="Proteomes" id="UP000011744">
    <property type="component" value="Unassembled WGS sequence"/>
</dbReference>
<evidence type="ECO:0000313" key="2">
    <source>
        <dbReference type="Proteomes" id="UP000011744"/>
    </source>
</evidence>
<dbReference type="eggNOG" id="COG1721">
    <property type="taxonomic scope" value="Bacteria"/>
</dbReference>
<evidence type="ECO:0008006" key="3">
    <source>
        <dbReference type="Google" id="ProtNLM"/>
    </source>
</evidence>
<feature type="non-terminal residue" evidence="1">
    <location>
        <position position="1"/>
    </location>
</feature>
<sequence length="103" mass="11043">PTRVEALARLGAGGHLLQVLDPAEEVLPYAGRLRFQGLEGEGEVETGRAEDLRGGYQERLAARRDGLAELARAWGWSFATHRTDRPAAPCLLALAQAVGGELP</sequence>
<comment type="caution">
    <text evidence="1">The sequence shown here is derived from an EMBL/GenBank/DDBJ whole genome shotgun (WGS) entry which is preliminary data.</text>
</comment>
<evidence type="ECO:0000313" key="1">
    <source>
        <dbReference type="EMBL" id="EME68893.1"/>
    </source>
</evidence>
<keyword evidence="2" id="KW-1185">Reference proteome</keyword>
<proteinExistence type="predicted"/>
<protein>
    <recommendedName>
        <fullName evidence="3">DUF58 domain-containing protein</fullName>
    </recommendedName>
</protein>
<dbReference type="STRING" id="1244869.H261_15969"/>